<gene>
    <name evidence="2" type="ORF">P7K49_024486</name>
</gene>
<feature type="region of interest" description="Disordered" evidence="1">
    <location>
        <begin position="28"/>
        <end position="55"/>
    </location>
</feature>
<evidence type="ECO:0000313" key="2">
    <source>
        <dbReference type="EMBL" id="KAK2099035.1"/>
    </source>
</evidence>
<reference evidence="2 3" key="1">
    <citation type="submission" date="2023-05" db="EMBL/GenBank/DDBJ databases">
        <title>B98-5 Cell Line De Novo Hybrid Assembly: An Optical Mapping Approach.</title>
        <authorList>
            <person name="Kananen K."/>
            <person name="Auerbach J.A."/>
            <person name="Kautto E."/>
            <person name="Blachly J.S."/>
        </authorList>
    </citation>
    <scope>NUCLEOTIDE SEQUENCE [LARGE SCALE GENOMIC DNA]</scope>
    <source>
        <strain evidence="2">B95-8</strain>
        <tissue evidence="2">Cell line</tissue>
    </source>
</reference>
<protein>
    <submittedName>
        <fullName evidence="2">Uncharacterized protein</fullName>
    </submittedName>
</protein>
<comment type="caution">
    <text evidence="2">The sequence shown here is derived from an EMBL/GenBank/DDBJ whole genome shotgun (WGS) entry which is preliminary data.</text>
</comment>
<proteinExistence type="predicted"/>
<accession>A0ABQ9UPM7</accession>
<dbReference type="EMBL" id="JASSZA010000011">
    <property type="protein sequence ID" value="KAK2099035.1"/>
    <property type="molecule type" value="Genomic_DNA"/>
</dbReference>
<evidence type="ECO:0000256" key="1">
    <source>
        <dbReference type="SAM" id="MobiDB-lite"/>
    </source>
</evidence>
<evidence type="ECO:0000313" key="3">
    <source>
        <dbReference type="Proteomes" id="UP001266305"/>
    </source>
</evidence>
<dbReference type="Proteomes" id="UP001266305">
    <property type="component" value="Unassembled WGS sequence"/>
</dbReference>
<organism evidence="2 3">
    <name type="scientific">Saguinus oedipus</name>
    <name type="common">Cotton-top tamarin</name>
    <name type="synonym">Oedipomidas oedipus</name>
    <dbReference type="NCBI Taxonomy" id="9490"/>
    <lineage>
        <taxon>Eukaryota</taxon>
        <taxon>Metazoa</taxon>
        <taxon>Chordata</taxon>
        <taxon>Craniata</taxon>
        <taxon>Vertebrata</taxon>
        <taxon>Euteleostomi</taxon>
        <taxon>Mammalia</taxon>
        <taxon>Eutheria</taxon>
        <taxon>Euarchontoglires</taxon>
        <taxon>Primates</taxon>
        <taxon>Haplorrhini</taxon>
        <taxon>Platyrrhini</taxon>
        <taxon>Cebidae</taxon>
        <taxon>Callitrichinae</taxon>
        <taxon>Saguinus</taxon>
    </lineage>
</organism>
<name>A0ABQ9UPM7_SAGOE</name>
<sequence>MATLDSGDPGILALGKLELDTLAAQAEDYATGPGDGLPVLLPSPGPGPGELPSSWIPERKQLTIPKVESPEGYYEEAEPYDTSLNDVGADPPGDNGYVLLGLGDGIAWAALTGEHGPN</sequence>
<keyword evidence="3" id="KW-1185">Reference proteome</keyword>